<dbReference type="AlphaFoldDB" id="A0A6A7BUB6"/>
<proteinExistence type="predicted"/>
<organism evidence="1 2">
    <name type="scientific">Piedraia hortae CBS 480.64</name>
    <dbReference type="NCBI Taxonomy" id="1314780"/>
    <lineage>
        <taxon>Eukaryota</taxon>
        <taxon>Fungi</taxon>
        <taxon>Dikarya</taxon>
        <taxon>Ascomycota</taxon>
        <taxon>Pezizomycotina</taxon>
        <taxon>Dothideomycetes</taxon>
        <taxon>Dothideomycetidae</taxon>
        <taxon>Capnodiales</taxon>
        <taxon>Piedraiaceae</taxon>
        <taxon>Piedraia</taxon>
    </lineage>
</organism>
<accession>A0A6A7BUB6</accession>
<dbReference type="Proteomes" id="UP000799421">
    <property type="component" value="Unassembled WGS sequence"/>
</dbReference>
<evidence type="ECO:0000313" key="2">
    <source>
        <dbReference type="Proteomes" id="UP000799421"/>
    </source>
</evidence>
<evidence type="ECO:0000313" key="1">
    <source>
        <dbReference type="EMBL" id="KAF2858800.1"/>
    </source>
</evidence>
<dbReference type="EMBL" id="MU006002">
    <property type="protein sequence ID" value="KAF2858800.1"/>
    <property type="molecule type" value="Genomic_DNA"/>
</dbReference>
<name>A0A6A7BUB6_9PEZI</name>
<reference evidence="1" key="1">
    <citation type="journal article" date="2020" name="Stud. Mycol.">
        <title>101 Dothideomycetes genomes: a test case for predicting lifestyles and emergence of pathogens.</title>
        <authorList>
            <person name="Haridas S."/>
            <person name="Albert R."/>
            <person name="Binder M."/>
            <person name="Bloem J."/>
            <person name="Labutti K."/>
            <person name="Salamov A."/>
            <person name="Andreopoulos B."/>
            <person name="Baker S."/>
            <person name="Barry K."/>
            <person name="Bills G."/>
            <person name="Bluhm B."/>
            <person name="Cannon C."/>
            <person name="Castanera R."/>
            <person name="Culley D."/>
            <person name="Daum C."/>
            <person name="Ezra D."/>
            <person name="Gonzalez J."/>
            <person name="Henrissat B."/>
            <person name="Kuo A."/>
            <person name="Liang C."/>
            <person name="Lipzen A."/>
            <person name="Lutzoni F."/>
            <person name="Magnuson J."/>
            <person name="Mondo S."/>
            <person name="Nolan M."/>
            <person name="Ohm R."/>
            <person name="Pangilinan J."/>
            <person name="Park H.-J."/>
            <person name="Ramirez L."/>
            <person name="Alfaro M."/>
            <person name="Sun H."/>
            <person name="Tritt A."/>
            <person name="Yoshinaga Y."/>
            <person name="Zwiers L.-H."/>
            <person name="Turgeon B."/>
            <person name="Goodwin S."/>
            <person name="Spatafora J."/>
            <person name="Crous P."/>
            <person name="Grigoriev I."/>
        </authorList>
    </citation>
    <scope>NUCLEOTIDE SEQUENCE</scope>
    <source>
        <strain evidence="1">CBS 480.64</strain>
    </source>
</reference>
<protein>
    <submittedName>
        <fullName evidence="1">Uncharacterized protein</fullName>
    </submittedName>
</protein>
<keyword evidence="2" id="KW-1185">Reference proteome</keyword>
<gene>
    <name evidence="1" type="ORF">K470DRAFT_116175</name>
</gene>
<sequence length="103" mass="11766">MGGVREGSGDWGQDVLLVWVETYSRGFDWHCVCGHHQVPDRGHELVPVLEKCIWHMRTNYKKAVFSISHVWYRRSNASYAAIRQGDAEQVQAQDANATKPLAR</sequence>